<dbReference type="NCBIfam" id="NF004776">
    <property type="entry name" value="PRK06116.1"/>
    <property type="match status" value="1"/>
</dbReference>
<dbReference type="GO" id="GO:0004362">
    <property type="term" value="F:glutathione-disulfide reductase (NADPH) activity"/>
    <property type="evidence" value="ECO:0007669"/>
    <property type="project" value="UniProtKB-EC"/>
</dbReference>
<comment type="catalytic activity">
    <reaction evidence="11">
        <text>2 glutathione + NADP(+) = glutathione disulfide + NADPH + H(+)</text>
        <dbReference type="Rhea" id="RHEA:11740"/>
        <dbReference type="ChEBI" id="CHEBI:15378"/>
        <dbReference type="ChEBI" id="CHEBI:57783"/>
        <dbReference type="ChEBI" id="CHEBI:57925"/>
        <dbReference type="ChEBI" id="CHEBI:58297"/>
        <dbReference type="ChEBI" id="CHEBI:58349"/>
        <dbReference type="EC" id="1.8.1.7"/>
    </reaction>
</comment>
<reference evidence="14" key="1">
    <citation type="journal article" date="2023" name="G3 (Bethesda)">
        <title>Whole genome assemblies of Zophobas morio and Tenebrio molitor.</title>
        <authorList>
            <person name="Kaur S."/>
            <person name="Stinson S.A."/>
            <person name="diCenzo G.C."/>
        </authorList>
    </citation>
    <scope>NUCLEOTIDE SEQUENCE</scope>
    <source>
        <strain evidence="14">QUZm001</strain>
    </source>
</reference>
<evidence type="ECO:0000313" key="14">
    <source>
        <dbReference type="EMBL" id="KAJ3615760.1"/>
    </source>
</evidence>
<organism evidence="14 15">
    <name type="scientific">Zophobas morio</name>
    <dbReference type="NCBI Taxonomy" id="2755281"/>
    <lineage>
        <taxon>Eukaryota</taxon>
        <taxon>Metazoa</taxon>
        <taxon>Ecdysozoa</taxon>
        <taxon>Arthropoda</taxon>
        <taxon>Hexapoda</taxon>
        <taxon>Insecta</taxon>
        <taxon>Pterygota</taxon>
        <taxon>Neoptera</taxon>
        <taxon>Endopterygota</taxon>
        <taxon>Coleoptera</taxon>
        <taxon>Polyphaga</taxon>
        <taxon>Cucujiformia</taxon>
        <taxon>Tenebrionidae</taxon>
        <taxon>Zophobas</taxon>
    </lineage>
</organism>
<dbReference type="InterPro" id="IPR012999">
    <property type="entry name" value="Pyr_OxRdtase_I_AS"/>
</dbReference>
<evidence type="ECO:0000256" key="11">
    <source>
        <dbReference type="RuleBase" id="RU365016"/>
    </source>
</evidence>
<feature type="active site" description="Proton acceptor" evidence="7">
    <location>
        <position position="473"/>
    </location>
</feature>
<evidence type="ECO:0000256" key="1">
    <source>
        <dbReference type="ARBA" id="ARBA00007532"/>
    </source>
</evidence>
<dbReference type="PROSITE" id="PS00076">
    <property type="entry name" value="PYRIDINE_REDOX_1"/>
    <property type="match status" value="1"/>
</dbReference>
<evidence type="ECO:0000256" key="6">
    <source>
        <dbReference type="ARBA" id="ARBA00023284"/>
    </source>
</evidence>
<feature type="binding site" evidence="8">
    <location>
        <position position="297"/>
    </location>
    <ligand>
        <name>NAD(+)</name>
        <dbReference type="ChEBI" id="CHEBI:57540"/>
    </ligand>
</feature>
<feature type="disulfide bond" description="Redox-active" evidence="9">
    <location>
        <begin position="53"/>
        <end position="58"/>
    </location>
</feature>
<keyword evidence="3 8" id="KW-0274">FAD</keyword>
<dbReference type="InterPro" id="IPR006322">
    <property type="entry name" value="Glutathione_Rdtase_euk/bac"/>
</dbReference>
<dbReference type="GO" id="GO:0005739">
    <property type="term" value="C:mitochondrion"/>
    <property type="evidence" value="ECO:0007669"/>
    <property type="project" value="TreeGrafter"/>
</dbReference>
<feature type="binding site" evidence="8">
    <location>
        <position position="337"/>
    </location>
    <ligand>
        <name>FAD</name>
        <dbReference type="ChEBI" id="CHEBI:57692"/>
    </ligand>
</feature>
<comment type="similarity">
    <text evidence="1 10">Belongs to the class-I pyridine nucleotide-disulfide oxidoreductase family.</text>
</comment>
<accession>A0AA38LYX3</accession>
<dbReference type="EC" id="1.8.1.7" evidence="11"/>
<dbReference type="GO" id="GO:0050661">
    <property type="term" value="F:NADP binding"/>
    <property type="evidence" value="ECO:0007669"/>
    <property type="project" value="InterPro"/>
</dbReference>
<keyword evidence="11" id="KW-0521">NADP</keyword>
<evidence type="ECO:0000259" key="12">
    <source>
        <dbReference type="Pfam" id="PF02852"/>
    </source>
</evidence>
<sequence>ALRNFLRHLSQTSSSYDLICVGGGSGGLAAARRAAQLNAKVAVIESGRLGGTCVNVGCVPKKIMWSAANHGESIRDQTDYGFSRSGSTTFEWNQLKKKRDSFIARLNSIHEDHLNKSGVRLIRGRAKFSNKNTLVVDDVQYTADNIIIATGTRPIIPKNIEGSQLGHTSDAFFEFTSLPRKTLVVGAGYVGVEIAGILQSLGSTVTLLIRHDQVLRIFDEIIRSELLTSLEHMGLNVGEEFINTSPIDNLAVFYFIVKKSNVIKVFKQSNGNLCVEFDRDGSICVEKDVSKLIWAIGRKPFNDIGFDKIGLAMDERGFVKVDEWQNTNVSGIYAIGDVTGKVPLTPVAIAAGRRLVDRLFANKPDSKLDYNNIPTVVFTHPPIGTVGLTEEQAIRKYGKPNIKCYVSRFVNLYHSVTSRKPTTAMKLVCLGEGETVVGLHVIGAGADEMLQGFSVAVRMGMRKRDLDETVAIHPTASEELVTMT</sequence>
<protein>
    <recommendedName>
        <fullName evidence="11">Glutathione reductase</fullName>
        <ecNumber evidence="11">1.8.1.7</ecNumber>
    </recommendedName>
</protein>
<evidence type="ECO:0000256" key="3">
    <source>
        <dbReference type="ARBA" id="ARBA00022827"/>
    </source>
</evidence>
<dbReference type="Gene3D" id="3.30.390.30">
    <property type="match status" value="1"/>
</dbReference>
<dbReference type="InterPro" id="IPR016156">
    <property type="entry name" value="FAD/NAD-linked_Rdtase_dimer_sf"/>
</dbReference>
<feature type="binding site" evidence="8">
    <location>
        <begin position="186"/>
        <end position="193"/>
    </location>
    <ligand>
        <name>NAD(+)</name>
        <dbReference type="ChEBI" id="CHEBI:57540"/>
    </ligand>
</feature>
<feature type="domain" description="Pyridine nucleotide-disulphide oxidoreductase dimerisation" evidence="12">
    <location>
        <begin position="373"/>
        <end position="483"/>
    </location>
</feature>
<keyword evidence="6 10" id="KW-0676">Redox-active center</keyword>
<comment type="function">
    <text evidence="11">Catalyzes the reduction of glutathione disulfide (GSSG) to reduced glutathione (GSH). Constitutes the major mechanism to maintain a high GSH:GSSG ratio in the cytosol.</text>
</comment>
<dbReference type="InterPro" id="IPR004099">
    <property type="entry name" value="Pyr_nucl-diS_OxRdtase_dimer"/>
</dbReference>
<dbReference type="Gene3D" id="3.50.50.60">
    <property type="entry name" value="FAD/NAD(P)-binding domain"/>
    <property type="match status" value="2"/>
</dbReference>
<evidence type="ECO:0000256" key="2">
    <source>
        <dbReference type="ARBA" id="ARBA00022630"/>
    </source>
</evidence>
<evidence type="ECO:0000256" key="7">
    <source>
        <dbReference type="PIRSR" id="PIRSR000350-2"/>
    </source>
</evidence>
<dbReference type="GO" id="GO:0034599">
    <property type="term" value="P:cellular response to oxidative stress"/>
    <property type="evidence" value="ECO:0007669"/>
    <property type="project" value="TreeGrafter"/>
</dbReference>
<keyword evidence="8" id="KW-0547">Nucleotide-binding</keyword>
<keyword evidence="15" id="KW-1185">Reference proteome</keyword>
<dbReference type="InterPro" id="IPR023753">
    <property type="entry name" value="FAD/NAD-binding_dom"/>
</dbReference>
<dbReference type="GO" id="GO:0050660">
    <property type="term" value="F:flavin adenine dinucleotide binding"/>
    <property type="evidence" value="ECO:0007669"/>
    <property type="project" value="InterPro"/>
</dbReference>
<evidence type="ECO:0000256" key="4">
    <source>
        <dbReference type="ARBA" id="ARBA00023002"/>
    </source>
</evidence>
<dbReference type="GO" id="GO:0045454">
    <property type="term" value="P:cell redox homeostasis"/>
    <property type="evidence" value="ECO:0007669"/>
    <property type="project" value="InterPro"/>
</dbReference>
<evidence type="ECO:0000313" key="15">
    <source>
        <dbReference type="Proteomes" id="UP001168821"/>
    </source>
</evidence>
<evidence type="ECO:0000259" key="13">
    <source>
        <dbReference type="Pfam" id="PF07992"/>
    </source>
</evidence>
<dbReference type="EMBL" id="JALNTZ010003902">
    <property type="protein sequence ID" value="KAJ3615760.1"/>
    <property type="molecule type" value="Genomic_DNA"/>
</dbReference>
<dbReference type="SUPFAM" id="SSF51905">
    <property type="entry name" value="FAD/NAD(P)-binding domain"/>
    <property type="match status" value="1"/>
</dbReference>
<dbReference type="GO" id="GO:0006749">
    <property type="term" value="P:glutathione metabolic process"/>
    <property type="evidence" value="ECO:0007669"/>
    <property type="project" value="InterPro"/>
</dbReference>
<keyword evidence="5" id="KW-1015">Disulfide bond</keyword>
<feature type="binding site" evidence="8">
    <location>
        <position position="62"/>
    </location>
    <ligand>
        <name>FAD</name>
        <dbReference type="ChEBI" id="CHEBI:57692"/>
    </ligand>
</feature>
<dbReference type="PANTHER" id="PTHR42737:SF2">
    <property type="entry name" value="GLUTATHIONE REDUCTASE"/>
    <property type="match status" value="1"/>
</dbReference>
<feature type="domain" description="FAD/NAD(P)-binding" evidence="13">
    <location>
        <begin position="16"/>
        <end position="352"/>
    </location>
</feature>
<evidence type="ECO:0000256" key="8">
    <source>
        <dbReference type="PIRSR" id="PIRSR000350-3"/>
    </source>
</evidence>
<keyword evidence="8" id="KW-0520">NAD</keyword>
<dbReference type="PRINTS" id="PR00368">
    <property type="entry name" value="FADPNR"/>
</dbReference>
<dbReference type="NCBIfam" id="TIGR01421">
    <property type="entry name" value="gluta_reduc_1"/>
    <property type="match status" value="1"/>
</dbReference>
<dbReference type="Proteomes" id="UP001168821">
    <property type="component" value="Unassembled WGS sequence"/>
</dbReference>
<dbReference type="FunFam" id="3.30.390.30:FF:000003">
    <property type="entry name" value="Glutathione reductase"/>
    <property type="match status" value="1"/>
</dbReference>
<feature type="non-terminal residue" evidence="14">
    <location>
        <position position="1"/>
    </location>
</feature>
<dbReference type="Pfam" id="PF02852">
    <property type="entry name" value="Pyr_redox_dim"/>
    <property type="match status" value="1"/>
</dbReference>
<keyword evidence="11" id="KW-0963">Cytoplasm</keyword>
<comment type="cofactor">
    <cofactor evidence="8">
        <name>FAD</name>
        <dbReference type="ChEBI" id="CHEBI:57692"/>
    </cofactor>
    <text evidence="8">Binds 1 FAD per subunit.</text>
</comment>
<proteinExistence type="inferred from homology"/>
<keyword evidence="4 10" id="KW-0560">Oxidoreductase</keyword>
<dbReference type="AlphaFoldDB" id="A0AA38LYX3"/>
<dbReference type="InterPro" id="IPR046952">
    <property type="entry name" value="GSHR/TRXR-like"/>
</dbReference>
<gene>
    <name evidence="14" type="ORF">Zmor_012320</name>
</gene>
<evidence type="ECO:0000256" key="5">
    <source>
        <dbReference type="ARBA" id="ARBA00023157"/>
    </source>
</evidence>
<evidence type="ECO:0000256" key="10">
    <source>
        <dbReference type="RuleBase" id="RU003691"/>
    </source>
</evidence>
<name>A0AA38LYX3_9CUCU</name>
<evidence type="ECO:0000256" key="9">
    <source>
        <dbReference type="PIRSR" id="PIRSR000350-4"/>
    </source>
</evidence>
<dbReference type="SUPFAM" id="SSF55424">
    <property type="entry name" value="FAD/NAD-linked reductases, dimerisation (C-terminal) domain"/>
    <property type="match status" value="1"/>
</dbReference>
<dbReference type="InterPro" id="IPR001100">
    <property type="entry name" value="Pyr_nuc-diS_OxRdtase"/>
</dbReference>
<dbReference type="GO" id="GO:0005829">
    <property type="term" value="C:cytosol"/>
    <property type="evidence" value="ECO:0007669"/>
    <property type="project" value="TreeGrafter"/>
</dbReference>
<comment type="caution">
    <text evidence="14">The sequence shown here is derived from an EMBL/GenBank/DDBJ whole genome shotgun (WGS) entry which is preliminary data.</text>
</comment>
<dbReference type="InterPro" id="IPR036188">
    <property type="entry name" value="FAD/NAD-bd_sf"/>
</dbReference>
<dbReference type="PIRSF" id="PIRSF000350">
    <property type="entry name" value="Mercury_reductase_MerA"/>
    <property type="match status" value="1"/>
</dbReference>
<keyword evidence="2 10" id="KW-0285">Flavoprotein</keyword>
<comment type="subcellular location">
    <subcellularLocation>
        <location evidence="11">Cytoplasm</location>
    </subcellularLocation>
</comment>
<dbReference type="PANTHER" id="PTHR42737">
    <property type="entry name" value="GLUTATHIONE REDUCTASE"/>
    <property type="match status" value="1"/>
</dbReference>
<dbReference type="Pfam" id="PF07992">
    <property type="entry name" value="Pyr_redox_2"/>
    <property type="match status" value="1"/>
</dbReference>
<dbReference type="PRINTS" id="PR00411">
    <property type="entry name" value="PNDRDTASEI"/>
</dbReference>